<sequence>MKKLTTTIRRGLHGQLHVPGDKSISHRSIIFGAISSGVTEVNNFCRPRTVSQRFRRFGTWVS</sequence>
<gene>
    <name evidence="3" type="ORF">NBRC111894_1697</name>
</gene>
<dbReference type="InterPro" id="IPR013792">
    <property type="entry name" value="RNA3'P_cycl/enolpyr_Trfase_a/b"/>
</dbReference>
<organism evidence="3 4">
    <name type="scientific">Sporolactobacillus inulinus</name>
    <dbReference type="NCBI Taxonomy" id="2078"/>
    <lineage>
        <taxon>Bacteria</taxon>
        <taxon>Bacillati</taxon>
        <taxon>Bacillota</taxon>
        <taxon>Bacilli</taxon>
        <taxon>Bacillales</taxon>
        <taxon>Sporolactobacillaceae</taxon>
        <taxon>Sporolactobacillus</taxon>
    </lineage>
</organism>
<proteinExistence type="predicted"/>
<dbReference type="EMBL" id="BEXB01000011">
    <property type="protein sequence ID" value="GAY76143.1"/>
    <property type="molecule type" value="Genomic_DNA"/>
</dbReference>
<dbReference type="Gene3D" id="3.65.10.10">
    <property type="entry name" value="Enolpyruvate transferase domain"/>
    <property type="match status" value="1"/>
</dbReference>
<dbReference type="Proteomes" id="UP000319716">
    <property type="component" value="Unassembled WGS sequence"/>
</dbReference>
<keyword evidence="1 3" id="KW-0808">Transferase</keyword>
<dbReference type="GO" id="GO:0003866">
    <property type="term" value="F:3-phosphoshikimate 1-carboxyvinyltransferase activity"/>
    <property type="evidence" value="ECO:0007669"/>
    <property type="project" value="UniProtKB-EC"/>
</dbReference>
<evidence type="ECO:0000313" key="3">
    <source>
        <dbReference type="EMBL" id="GAY76143.1"/>
    </source>
</evidence>
<dbReference type="Pfam" id="PF00275">
    <property type="entry name" value="EPSP_synthase"/>
    <property type="match status" value="1"/>
</dbReference>
<dbReference type="InterPro" id="IPR001986">
    <property type="entry name" value="Enolpyruvate_Tfrase_dom"/>
</dbReference>
<evidence type="ECO:0000256" key="1">
    <source>
        <dbReference type="ARBA" id="ARBA00022679"/>
    </source>
</evidence>
<dbReference type="AlphaFoldDB" id="A0A4Y1ZB39"/>
<name>A0A4Y1ZB39_9BACL</name>
<protein>
    <submittedName>
        <fullName evidence="3">5-enolpyruvylshikimate-3-phosphate synthase</fullName>
        <ecNumber evidence="3">2.5.1.19</ecNumber>
    </submittedName>
</protein>
<comment type="caution">
    <text evidence="3">The sequence shown here is derived from an EMBL/GenBank/DDBJ whole genome shotgun (WGS) entry which is preliminary data.</text>
</comment>
<reference evidence="3 4" key="1">
    <citation type="submission" date="2017-11" db="EMBL/GenBank/DDBJ databases">
        <title>Draft Genome Sequence of Sporolactobacillus inulinus NBRC 111894 Isolated from Koso, a Japanese Sugar-Vegetable Fermented Beverage.</title>
        <authorList>
            <person name="Chiou T.Y."/>
            <person name="Oshima K."/>
            <person name="Suda W."/>
            <person name="Hattori M."/>
            <person name="Takahashi T."/>
        </authorList>
    </citation>
    <scope>NUCLEOTIDE SEQUENCE [LARGE SCALE GENOMIC DNA]</scope>
    <source>
        <strain evidence="3 4">NBRC111894</strain>
    </source>
</reference>
<evidence type="ECO:0000259" key="2">
    <source>
        <dbReference type="Pfam" id="PF00275"/>
    </source>
</evidence>
<dbReference type="InterPro" id="IPR036968">
    <property type="entry name" value="Enolpyruvate_Tfrase_sf"/>
</dbReference>
<dbReference type="EC" id="2.5.1.19" evidence="3"/>
<feature type="domain" description="Enolpyruvate transferase" evidence="2">
    <location>
        <begin position="10"/>
        <end position="45"/>
    </location>
</feature>
<evidence type="ECO:0000313" key="4">
    <source>
        <dbReference type="Proteomes" id="UP000319716"/>
    </source>
</evidence>
<dbReference type="SUPFAM" id="SSF55205">
    <property type="entry name" value="EPT/RTPC-like"/>
    <property type="match status" value="1"/>
</dbReference>
<accession>A0A4Y1ZB39</accession>